<gene>
    <name evidence="2" type="ORF">A3E29_03890</name>
</gene>
<keyword evidence="1" id="KW-1133">Transmembrane helix</keyword>
<accession>A0A1F5PK84</accession>
<feature type="transmembrane region" description="Helical" evidence="1">
    <location>
        <begin position="12"/>
        <end position="34"/>
    </location>
</feature>
<reference evidence="2 3" key="1">
    <citation type="journal article" date="2016" name="Nat. Commun.">
        <title>Thousands of microbial genomes shed light on interconnected biogeochemical processes in an aquifer system.</title>
        <authorList>
            <person name="Anantharaman K."/>
            <person name="Brown C.T."/>
            <person name="Hug L.A."/>
            <person name="Sharon I."/>
            <person name="Castelle C.J."/>
            <person name="Probst A.J."/>
            <person name="Thomas B.C."/>
            <person name="Singh A."/>
            <person name="Wilkins M.J."/>
            <person name="Karaoz U."/>
            <person name="Brodie E.L."/>
            <person name="Williams K.H."/>
            <person name="Hubbard S.S."/>
            <person name="Banfield J.F."/>
        </authorList>
    </citation>
    <scope>NUCLEOTIDE SEQUENCE [LARGE SCALE GENOMIC DNA]</scope>
</reference>
<dbReference type="Proteomes" id="UP000177682">
    <property type="component" value="Unassembled WGS sequence"/>
</dbReference>
<feature type="transmembrane region" description="Helical" evidence="1">
    <location>
        <begin position="127"/>
        <end position="147"/>
    </location>
</feature>
<feature type="transmembrane region" description="Helical" evidence="1">
    <location>
        <begin position="89"/>
        <end position="107"/>
    </location>
</feature>
<comment type="caution">
    <text evidence="2">The sequence shown here is derived from an EMBL/GenBank/DDBJ whole genome shotgun (WGS) entry which is preliminary data.</text>
</comment>
<protein>
    <submittedName>
        <fullName evidence="2">Uncharacterized protein</fullName>
    </submittedName>
</protein>
<evidence type="ECO:0000313" key="2">
    <source>
        <dbReference type="EMBL" id="OGE90214.1"/>
    </source>
</evidence>
<organism evidence="2 3">
    <name type="scientific">Candidatus Doudnabacteria bacterium RIFCSPHIGHO2_12_FULL_48_16</name>
    <dbReference type="NCBI Taxonomy" id="1817838"/>
    <lineage>
        <taxon>Bacteria</taxon>
        <taxon>Candidatus Doudnaibacteriota</taxon>
    </lineage>
</organism>
<dbReference type="AlphaFoldDB" id="A0A1F5PK84"/>
<evidence type="ECO:0000313" key="3">
    <source>
        <dbReference type="Proteomes" id="UP000177682"/>
    </source>
</evidence>
<name>A0A1F5PK84_9BACT</name>
<proteinExistence type="predicted"/>
<keyword evidence="1" id="KW-0812">Transmembrane</keyword>
<feature type="transmembrane region" description="Helical" evidence="1">
    <location>
        <begin position="54"/>
        <end position="77"/>
    </location>
</feature>
<keyword evidence="1" id="KW-0472">Membrane</keyword>
<evidence type="ECO:0000256" key="1">
    <source>
        <dbReference type="SAM" id="Phobius"/>
    </source>
</evidence>
<dbReference type="EMBL" id="MFEY01000007">
    <property type="protein sequence ID" value="OGE90214.1"/>
    <property type="molecule type" value="Genomic_DNA"/>
</dbReference>
<sequence>MFQRFWDWYQKYYRVNLTVTVFLFALQLFHLYWMFTDIILLKLTGQSYFGLSKIWGVLSTFIDYSEIPALVSTNILYIYLLREKFSYKYLWFLFSLNIQLLHIFWITDEIVIKKFNASLHLFHWSTAIAWIAILIDYLEVPVIFDTARRLIVEIKNKS</sequence>